<name>A0ABQ9D1Z5_9PASS</name>
<sequence>MNFDEDKCKISRLENIIQECNTGWHLLSQGPVLWKGTLGVLVDKLNVSQQCAAAAKKTNRMLGCINKGITSKDKEVIIPPYSVLVSPHLQYCAQF</sequence>
<dbReference type="EMBL" id="WHWB01034412">
    <property type="protein sequence ID" value="KAJ7410328.1"/>
    <property type="molecule type" value="Genomic_DNA"/>
</dbReference>
<comment type="caution">
    <text evidence="1">The sequence shown here is derived from an EMBL/GenBank/DDBJ whole genome shotgun (WGS) entry which is preliminary data.</text>
</comment>
<organism evidence="1 2">
    <name type="scientific">Willisornis vidua</name>
    <name type="common">Xingu scale-backed antbird</name>
    <dbReference type="NCBI Taxonomy" id="1566151"/>
    <lineage>
        <taxon>Eukaryota</taxon>
        <taxon>Metazoa</taxon>
        <taxon>Chordata</taxon>
        <taxon>Craniata</taxon>
        <taxon>Vertebrata</taxon>
        <taxon>Euteleostomi</taxon>
        <taxon>Archelosauria</taxon>
        <taxon>Archosauria</taxon>
        <taxon>Dinosauria</taxon>
        <taxon>Saurischia</taxon>
        <taxon>Theropoda</taxon>
        <taxon>Coelurosauria</taxon>
        <taxon>Aves</taxon>
        <taxon>Neognathae</taxon>
        <taxon>Neoaves</taxon>
        <taxon>Telluraves</taxon>
        <taxon>Australaves</taxon>
        <taxon>Passeriformes</taxon>
        <taxon>Thamnophilidae</taxon>
        <taxon>Willisornis</taxon>
    </lineage>
</organism>
<gene>
    <name evidence="1" type="ORF">WISP_109204</name>
</gene>
<protein>
    <submittedName>
        <fullName evidence="1">Rna-directed dna polymerase from mobile element jockey-like</fullName>
    </submittedName>
</protein>
<reference evidence="1" key="1">
    <citation type="submission" date="2019-10" db="EMBL/GenBank/DDBJ databases">
        <authorList>
            <person name="Soares A.E.R."/>
            <person name="Aleixo A."/>
            <person name="Schneider P."/>
            <person name="Miyaki C.Y."/>
            <person name="Schneider M.P."/>
            <person name="Mello C."/>
            <person name="Vasconcelos A.T.R."/>
        </authorList>
    </citation>
    <scope>NUCLEOTIDE SEQUENCE</scope>
    <source>
        <tissue evidence="1">Muscle</tissue>
    </source>
</reference>
<proteinExistence type="predicted"/>
<keyword evidence="2" id="KW-1185">Reference proteome</keyword>
<evidence type="ECO:0000313" key="2">
    <source>
        <dbReference type="Proteomes" id="UP001145742"/>
    </source>
</evidence>
<dbReference type="Proteomes" id="UP001145742">
    <property type="component" value="Unassembled WGS sequence"/>
</dbReference>
<dbReference type="PANTHER" id="PTHR33332">
    <property type="entry name" value="REVERSE TRANSCRIPTASE DOMAIN-CONTAINING PROTEIN"/>
    <property type="match status" value="1"/>
</dbReference>
<evidence type="ECO:0000313" key="1">
    <source>
        <dbReference type="EMBL" id="KAJ7410328.1"/>
    </source>
</evidence>
<accession>A0ABQ9D1Z5</accession>